<dbReference type="AlphaFoldDB" id="A0AAF0PGQ4"/>
<protein>
    <submittedName>
        <fullName evidence="1">Uncharacterized protein</fullName>
    </submittedName>
</protein>
<organism evidence="1 2">
    <name type="scientific">Natrinema thermotolerans</name>
    <dbReference type="NCBI Taxonomy" id="121872"/>
    <lineage>
        <taxon>Archaea</taxon>
        <taxon>Methanobacteriati</taxon>
        <taxon>Methanobacteriota</taxon>
        <taxon>Stenosarchaea group</taxon>
        <taxon>Halobacteria</taxon>
        <taxon>Halobacteriales</taxon>
        <taxon>Natrialbaceae</taxon>
        <taxon>Natrinema</taxon>
    </lineage>
</organism>
<keyword evidence="1" id="KW-0614">Plasmid</keyword>
<keyword evidence="2" id="KW-1185">Reference proteome</keyword>
<dbReference type="RefSeq" id="WP_136396820.1">
    <property type="nucleotide sequence ID" value="NZ_CP101875.1"/>
</dbReference>
<gene>
    <name evidence="1" type="ORF">NP511_22615</name>
</gene>
<proteinExistence type="predicted"/>
<evidence type="ECO:0000313" key="2">
    <source>
        <dbReference type="Proteomes" id="UP001224926"/>
    </source>
</evidence>
<dbReference type="GeneID" id="39860318"/>
<sequence>MSGTASTSNTPLIIDSQEAGETFVRTLRDHSGFCYWCLAPLRVSPVVQFTDEGPEEALRTARTFDEYSTPLEDVPPDRIDHQGQVVEYVRDKRTICGRCGEIDPAPQDSRTKETTQQALIHVLSILEENAVGGDRETAQGIVADAFEKGHTGQFSKVVGSALFQATSVP</sequence>
<dbReference type="EMBL" id="CP101875">
    <property type="protein sequence ID" value="WMT10361.1"/>
    <property type="molecule type" value="Genomic_DNA"/>
</dbReference>
<name>A0AAF0PGQ4_9EURY</name>
<evidence type="ECO:0000313" key="1">
    <source>
        <dbReference type="EMBL" id="WMT10361.1"/>
    </source>
</evidence>
<geneLocation type="plasmid" evidence="1 2">
    <name>unnamed2</name>
</geneLocation>
<dbReference type="Proteomes" id="UP001224926">
    <property type="component" value="Plasmid unnamed2"/>
</dbReference>
<reference evidence="1 2" key="1">
    <citation type="submission" date="2022-07" db="EMBL/GenBank/DDBJ databases">
        <title>Two temperate virus in Haloterrigena jeotgali A29.</title>
        <authorList>
            <person name="Deng X."/>
        </authorList>
    </citation>
    <scope>NUCLEOTIDE SEQUENCE [LARGE SCALE GENOMIC DNA]</scope>
    <source>
        <strain evidence="1 2">A29</strain>
        <plasmid evidence="1 2">unnamed2</plasmid>
    </source>
</reference>
<accession>A0AAF0PGQ4</accession>